<evidence type="ECO:0000256" key="3">
    <source>
        <dbReference type="ARBA" id="ARBA00009914"/>
    </source>
</evidence>
<protein>
    <recommendedName>
        <fullName evidence="15">Borealin N-terminal domain-containing protein</fullName>
    </recommendedName>
</protein>
<comment type="similarity">
    <text evidence="3">Belongs to the borealin family.</text>
</comment>
<dbReference type="InterPro" id="IPR018851">
    <property type="entry name" value="Borealin_N"/>
</dbReference>
<keyword evidence="14" id="KW-1185">Reference proteome</keyword>
<evidence type="ECO:0008006" key="15">
    <source>
        <dbReference type="Google" id="ProtNLM"/>
    </source>
</evidence>
<keyword evidence="8" id="KW-0131">Cell cycle</keyword>
<dbReference type="GO" id="GO:0000070">
    <property type="term" value="P:mitotic sister chromatid segregation"/>
    <property type="evidence" value="ECO:0007669"/>
    <property type="project" value="TreeGrafter"/>
</dbReference>
<feature type="domain" description="Borealin N-terminal" evidence="11">
    <location>
        <begin position="30"/>
        <end position="83"/>
    </location>
</feature>
<evidence type="ECO:0000256" key="4">
    <source>
        <dbReference type="ARBA" id="ARBA00022454"/>
    </source>
</evidence>
<keyword evidence="7" id="KW-0539">Nucleus</keyword>
<dbReference type="PANTHER" id="PTHR16040">
    <property type="entry name" value="AUSTRALIN, ISOFORM A-RELATED"/>
    <property type="match status" value="1"/>
</dbReference>
<proteinExistence type="inferred from homology"/>
<dbReference type="AlphaFoldDB" id="A0AAD3TVT4"/>
<reference evidence="13" key="1">
    <citation type="journal article" date="2023" name="BMC Genomics">
        <title>Chromosome-level genome assemblies of Cutaneotrichosporon spp. (Trichosporonales, Basidiomycota) reveal imbalanced evolution between nucleotide sequences and chromosome synteny.</title>
        <authorList>
            <person name="Kobayashi Y."/>
            <person name="Kayamori A."/>
            <person name="Aoki K."/>
            <person name="Shiwa Y."/>
            <person name="Matsutani M."/>
            <person name="Fujita N."/>
            <person name="Sugita T."/>
            <person name="Iwasaki W."/>
            <person name="Tanaka N."/>
            <person name="Takashima M."/>
        </authorList>
    </citation>
    <scope>NUCLEOTIDE SEQUENCE</scope>
    <source>
        <strain evidence="13">HIS016</strain>
    </source>
</reference>
<dbReference type="InterPro" id="IPR046466">
    <property type="entry name" value="Borealin_C"/>
</dbReference>
<evidence type="ECO:0000256" key="9">
    <source>
        <dbReference type="ARBA" id="ARBA00023328"/>
    </source>
</evidence>
<keyword evidence="5" id="KW-0132">Cell division</keyword>
<comment type="caution">
    <text evidence="13">The sequence shown here is derived from an EMBL/GenBank/DDBJ whole genome shotgun (WGS) entry which is preliminary data.</text>
</comment>
<reference evidence="13" key="2">
    <citation type="submission" date="2023-06" db="EMBL/GenBank/DDBJ databases">
        <authorList>
            <person name="Kobayashi Y."/>
            <person name="Kayamori A."/>
            <person name="Aoki K."/>
            <person name="Shiwa Y."/>
            <person name="Fujita N."/>
            <person name="Sugita T."/>
            <person name="Iwasaki W."/>
            <person name="Tanaka N."/>
            <person name="Takashima M."/>
        </authorList>
    </citation>
    <scope>NUCLEOTIDE SEQUENCE</scope>
    <source>
        <strain evidence="13">HIS016</strain>
    </source>
</reference>
<feature type="compositionally biased region" description="Acidic residues" evidence="10">
    <location>
        <begin position="203"/>
        <end position="214"/>
    </location>
</feature>
<comment type="subcellular location">
    <subcellularLocation>
        <location evidence="2">Chromosome</location>
        <location evidence="2">Centromere</location>
    </subcellularLocation>
    <subcellularLocation>
        <location evidence="1">Nucleus</location>
    </subcellularLocation>
</comment>
<feature type="compositionally biased region" description="Polar residues" evidence="10">
    <location>
        <begin position="230"/>
        <end position="241"/>
    </location>
</feature>
<organism evidence="13 14">
    <name type="scientific">Cutaneotrichosporon spelunceum</name>
    <dbReference type="NCBI Taxonomy" id="1672016"/>
    <lineage>
        <taxon>Eukaryota</taxon>
        <taxon>Fungi</taxon>
        <taxon>Dikarya</taxon>
        <taxon>Basidiomycota</taxon>
        <taxon>Agaricomycotina</taxon>
        <taxon>Tremellomycetes</taxon>
        <taxon>Trichosporonales</taxon>
        <taxon>Trichosporonaceae</taxon>
        <taxon>Cutaneotrichosporon</taxon>
    </lineage>
</organism>
<sequence length="331" mass="36488">MSTKTRRPIAMSTPKKQAPKTPSRRDATSRQALLDNYDLEVSHRTATKRAELGSVLSTFLSLAEAEILRIPRDLRTMTLGELEECWAGNFADTSRRLAEKRFERMVPSTDEDAVLAAAKRKRDVQSPLPLEKTSKTARTKKPAAAPKRRTKKAAKTPLPAATGVSTLPQDHEFNPHLPKTPARAPRRNESFFSQNGSPVNPELESESEREDELPDPAAMEAAAERASELGSQASRGTMRSKASSKRAPSLVFRQSLAPTFAEEPPNAGLVGIPLSDGRTLTFNPLELSPGRIDDELESGGLGNKEKVGVKKLVQEEVFRSLTERMERWKAL</sequence>
<feature type="compositionally biased region" description="Basic residues" evidence="10">
    <location>
        <begin position="135"/>
        <end position="154"/>
    </location>
</feature>
<dbReference type="InterPro" id="IPR018867">
    <property type="entry name" value="Cell_div_borealin"/>
</dbReference>
<dbReference type="Pfam" id="PF10444">
    <property type="entry name" value="Nbl1_Borealin_N"/>
    <property type="match status" value="1"/>
</dbReference>
<dbReference type="PANTHER" id="PTHR16040:SF7">
    <property type="entry name" value="AUSTRALIN, ISOFORM A-RELATED"/>
    <property type="match status" value="1"/>
</dbReference>
<evidence type="ECO:0000256" key="2">
    <source>
        <dbReference type="ARBA" id="ARBA00004584"/>
    </source>
</evidence>
<dbReference type="Proteomes" id="UP001222932">
    <property type="component" value="Unassembled WGS sequence"/>
</dbReference>
<dbReference type="Gene3D" id="6.10.250.1900">
    <property type="match status" value="1"/>
</dbReference>
<gene>
    <name evidence="13" type="ORF">CspeluHIS016_0402490</name>
</gene>
<dbReference type="GO" id="GO:0032133">
    <property type="term" value="C:chromosome passenger complex"/>
    <property type="evidence" value="ECO:0007669"/>
    <property type="project" value="TreeGrafter"/>
</dbReference>
<evidence type="ECO:0000259" key="12">
    <source>
        <dbReference type="Pfam" id="PF10512"/>
    </source>
</evidence>
<evidence type="ECO:0000256" key="8">
    <source>
        <dbReference type="ARBA" id="ARBA00023306"/>
    </source>
</evidence>
<feature type="region of interest" description="Disordered" evidence="10">
    <location>
        <begin position="117"/>
        <end position="248"/>
    </location>
</feature>
<evidence type="ECO:0000256" key="7">
    <source>
        <dbReference type="ARBA" id="ARBA00023242"/>
    </source>
</evidence>
<feature type="region of interest" description="Disordered" evidence="10">
    <location>
        <begin position="1"/>
        <end position="30"/>
    </location>
</feature>
<evidence type="ECO:0000256" key="5">
    <source>
        <dbReference type="ARBA" id="ARBA00022618"/>
    </source>
</evidence>
<dbReference type="EMBL" id="BTCM01000004">
    <property type="protein sequence ID" value="GMK57415.1"/>
    <property type="molecule type" value="Genomic_DNA"/>
</dbReference>
<evidence type="ECO:0000256" key="10">
    <source>
        <dbReference type="SAM" id="MobiDB-lite"/>
    </source>
</evidence>
<dbReference type="GO" id="GO:0051233">
    <property type="term" value="C:spindle midzone"/>
    <property type="evidence" value="ECO:0007669"/>
    <property type="project" value="TreeGrafter"/>
</dbReference>
<evidence type="ECO:0000313" key="14">
    <source>
        <dbReference type="Proteomes" id="UP001222932"/>
    </source>
</evidence>
<name>A0AAD3TVT4_9TREE</name>
<evidence type="ECO:0000256" key="6">
    <source>
        <dbReference type="ARBA" id="ARBA00022776"/>
    </source>
</evidence>
<dbReference type="GO" id="GO:0051301">
    <property type="term" value="P:cell division"/>
    <property type="evidence" value="ECO:0007669"/>
    <property type="project" value="UniProtKB-KW"/>
</dbReference>
<dbReference type="GO" id="GO:0005634">
    <property type="term" value="C:nucleus"/>
    <property type="evidence" value="ECO:0007669"/>
    <property type="project" value="UniProtKB-SubCell"/>
</dbReference>
<feature type="domain" description="Borealin C-terminal" evidence="12">
    <location>
        <begin position="149"/>
        <end position="205"/>
    </location>
</feature>
<dbReference type="GO" id="GO:0000775">
    <property type="term" value="C:chromosome, centromeric region"/>
    <property type="evidence" value="ECO:0007669"/>
    <property type="project" value="UniProtKB-SubCell"/>
</dbReference>
<keyword evidence="4" id="KW-0158">Chromosome</keyword>
<keyword evidence="6" id="KW-0498">Mitosis</keyword>
<accession>A0AAD3TVT4</accession>
<dbReference type="Pfam" id="PF10512">
    <property type="entry name" value="Borealin"/>
    <property type="match status" value="1"/>
</dbReference>
<evidence type="ECO:0000256" key="1">
    <source>
        <dbReference type="ARBA" id="ARBA00004123"/>
    </source>
</evidence>
<keyword evidence="9" id="KW-0137">Centromere</keyword>
<evidence type="ECO:0000259" key="11">
    <source>
        <dbReference type="Pfam" id="PF10444"/>
    </source>
</evidence>
<evidence type="ECO:0000313" key="13">
    <source>
        <dbReference type="EMBL" id="GMK57415.1"/>
    </source>
</evidence>